<proteinExistence type="inferred from homology"/>
<reference evidence="6 7" key="1">
    <citation type="submission" date="2021-03" db="EMBL/GenBank/DDBJ databases">
        <title>Sneathiella sp. CAU 1612 isolated from Kang Won-do.</title>
        <authorList>
            <person name="Kim W."/>
        </authorList>
    </citation>
    <scope>NUCLEOTIDE SEQUENCE [LARGE SCALE GENOMIC DNA]</scope>
    <source>
        <strain evidence="6 7">CAU 1612</strain>
    </source>
</reference>
<dbReference type="Gene3D" id="3.90.1590.10">
    <property type="entry name" value="glutathione-dependent formaldehyde- activating enzyme (gfa)"/>
    <property type="match status" value="1"/>
</dbReference>
<dbReference type="PROSITE" id="PS51891">
    <property type="entry name" value="CENP_V_GFA"/>
    <property type="match status" value="1"/>
</dbReference>
<evidence type="ECO:0000256" key="4">
    <source>
        <dbReference type="ARBA" id="ARBA00023239"/>
    </source>
</evidence>
<organism evidence="6 7">
    <name type="scientific">Sneathiella sedimenti</name>
    <dbReference type="NCBI Taxonomy" id="2816034"/>
    <lineage>
        <taxon>Bacteria</taxon>
        <taxon>Pseudomonadati</taxon>
        <taxon>Pseudomonadota</taxon>
        <taxon>Alphaproteobacteria</taxon>
        <taxon>Sneathiellales</taxon>
        <taxon>Sneathiellaceae</taxon>
        <taxon>Sneathiella</taxon>
    </lineage>
</organism>
<dbReference type="InterPro" id="IPR006913">
    <property type="entry name" value="CENP-V/GFA"/>
</dbReference>
<dbReference type="EMBL" id="JAFLNC010000004">
    <property type="protein sequence ID" value="MBO0334462.1"/>
    <property type="molecule type" value="Genomic_DNA"/>
</dbReference>
<feature type="domain" description="CENP-V/GFA" evidence="5">
    <location>
        <begin position="7"/>
        <end position="130"/>
    </location>
</feature>
<name>A0ABS3F7F9_9PROT</name>
<keyword evidence="4" id="KW-0456">Lyase</keyword>
<dbReference type="Pfam" id="PF04828">
    <property type="entry name" value="GFA"/>
    <property type="match status" value="1"/>
</dbReference>
<evidence type="ECO:0000256" key="2">
    <source>
        <dbReference type="ARBA" id="ARBA00022723"/>
    </source>
</evidence>
<evidence type="ECO:0000313" key="6">
    <source>
        <dbReference type="EMBL" id="MBO0334462.1"/>
    </source>
</evidence>
<dbReference type="Proteomes" id="UP000664761">
    <property type="component" value="Unassembled WGS sequence"/>
</dbReference>
<comment type="caution">
    <text evidence="6">The sequence shown here is derived from an EMBL/GenBank/DDBJ whole genome shotgun (WGS) entry which is preliminary data.</text>
</comment>
<gene>
    <name evidence="6" type="ORF">J0X12_12600</name>
</gene>
<comment type="similarity">
    <text evidence="1">Belongs to the Gfa family.</text>
</comment>
<dbReference type="InterPro" id="IPR011057">
    <property type="entry name" value="Mss4-like_sf"/>
</dbReference>
<evidence type="ECO:0000313" key="7">
    <source>
        <dbReference type="Proteomes" id="UP000664761"/>
    </source>
</evidence>
<dbReference type="RefSeq" id="WP_207046283.1">
    <property type="nucleotide sequence ID" value="NZ_JAFLNC010000004.1"/>
</dbReference>
<keyword evidence="7" id="KW-1185">Reference proteome</keyword>
<evidence type="ECO:0000259" key="5">
    <source>
        <dbReference type="PROSITE" id="PS51891"/>
    </source>
</evidence>
<dbReference type="PANTHER" id="PTHR33337:SF40">
    <property type="entry name" value="CENP-V_GFA DOMAIN-CONTAINING PROTEIN-RELATED"/>
    <property type="match status" value="1"/>
</dbReference>
<dbReference type="SUPFAM" id="SSF51316">
    <property type="entry name" value="Mss4-like"/>
    <property type="match status" value="1"/>
</dbReference>
<keyword evidence="2" id="KW-0479">Metal-binding</keyword>
<accession>A0ABS3F7F9</accession>
<evidence type="ECO:0000256" key="1">
    <source>
        <dbReference type="ARBA" id="ARBA00005495"/>
    </source>
</evidence>
<protein>
    <submittedName>
        <fullName evidence="6">GFA family protein</fullName>
    </submittedName>
</protein>
<dbReference type="PANTHER" id="PTHR33337">
    <property type="entry name" value="GFA DOMAIN-CONTAINING PROTEIN"/>
    <property type="match status" value="1"/>
</dbReference>
<sequence length="139" mass="15585">MTEKATRQGSCLCGAVRYDVTGPLRDVISCHCGQCQKSSGHYFAATAATLENFRLTEDRGLKWYRSSNWAERGFCGECGANLFWRRKDSDQVSILAGSFEGDTGLKTSRHIFVADKKDYYEITDGLPQYDSYPDDPDSN</sequence>
<keyword evidence="3" id="KW-0862">Zinc</keyword>
<evidence type="ECO:0000256" key="3">
    <source>
        <dbReference type="ARBA" id="ARBA00022833"/>
    </source>
</evidence>